<name>A0A0F9JUK0_9ZZZZ</name>
<gene>
    <name evidence="1" type="ORF">LCGC14_1715390</name>
</gene>
<proteinExistence type="predicted"/>
<reference evidence="1" key="1">
    <citation type="journal article" date="2015" name="Nature">
        <title>Complex archaea that bridge the gap between prokaryotes and eukaryotes.</title>
        <authorList>
            <person name="Spang A."/>
            <person name="Saw J.H."/>
            <person name="Jorgensen S.L."/>
            <person name="Zaremba-Niedzwiedzka K."/>
            <person name="Martijn J."/>
            <person name="Lind A.E."/>
            <person name="van Eijk R."/>
            <person name="Schleper C."/>
            <person name="Guy L."/>
            <person name="Ettema T.J."/>
        </authorList>
    </citation>
    <scope>NUCLEOTIDE SEQUENCE</scope>
</reference>
<organism evidence="1">
    <name type="scientific">marine sediment metagenome</name>
    <dbReference type="NCBI Taxonomy" id="412755"/>
    <lineage>
        <taxon>unclassified sequences</taxon>
        <taxon>metagenomes</taxon>
        <taxon>ecological metagenomes</taxon>
    </lineage>
</organism>
<dbReference type="AlphaFoldDB" id="A0A0F9JUK0"/>
<evidence type="ECO:0000313" key="1">
    <source>
        <dbReference type="EMBL" id="KKM13528.1"/>
    </source>
</evidence>
<dbReference type="EMBL" id="LAZR01015361">
    <property type="protein sequence ID" value="KKM13528.1"/>
    <property type="molecule type" value="Genomic_DNA"/>
</dbReference>
<sequence>MNLQPINPNNRQIGSHILLARDGAHYNGPWAQLHRDWHLTNAQGHLLPSDHETRTFREKIYNRIKDDPRFINAYRKG</sequence>
<accession>A0A0F9JUK0</accession>
<comment type="caution">
    <text evidence="1">The sequence shown here is derived from an EMBL/GenBank/DDBJ whole genome shotgun (WGS) entry which is preliminary data.</text>
</comment>
<protein>
    <submittedName>
        <fullName evidence="1">Uncharacterized protein</fullName>
    </submittedName>
</protein>